<protein>
    <submittedName>
        <fullName evidence="1">Uncharacterized protein</fullName>
    </submittedName>
</protein>
<organism evidence="1 2">
    <name type="scientific">Dreissena polymorpha</name>
    <name type="common">Zebra mussel</name>
    <name type="synonym">Mytilus polymorpha</name>
    <dbReference type="NCBI Taxonomy" id="45954"/>
    <lineage>
        <taxon>Eukaryota</taxon>
        <taxon>Metazoa</taxon>
        <taxon>Spiralia</taxon>
        <taxon>Lophotrochozoa</taxon>
        <taxon>Mollusca</taxon>
        <taxon>Bivalvia</taxon>
        <taxon>Autobranchia</taxon>
        <taxon>Heteroconchia</taxon>
        <taxon>Euheterodonta</taxon>
        <taxon>Imparidentia</taxon>
        <taxon>Neoheterodontei</taxon>
        <taxon>Myida</taxon>
        <taxon>Dreissenoidea</taxon>
        <taxon>Dreissenidae</taxon>
        <taxon>Dreissena</taxon>
    </lineage>
</organism>
<proteinExistence type="predicted"/>
<gene>
    <name evidence="1" type="ORF">DPMN_037657</name>
</gene>
<reference evidence="1" key="2">
    <citation type="submission" date="2020-11" db="EMBL/GenBank/DDBJ databases">
        <authorList>
            <person name="McCartney M.A."/>
            <person name="Auch B."/>
            <person name="Kono T."/>
            <person name="Mallez S."/>
            <person name="Becker A."/>
            <person name="Gohl D.M."/>
            <person name="Silverstein K.A.T."/>
            <person name="Koren S."/>
            <person name="Bechman K.B."/>
            <person name="Herman A."/>
            <person name="Abrahante J.E."/>
            <person name="Garbe J."/>
        </authorList>
    </citation>
    <scope>NUCLEOTIDE SEQUENCE</scope>
    <source>
        <strain evidence="1">Duluth1</strain>
        <tissue evidence="1">Whole animal</tissue>
    </source>
</reference>
<reference evidence="1" key="1">
    <citation type="journal article" date="2019" name="bioRxiv">
        <title>The Genome of the Zebra Mussel, Dreissena polymorpha: A Resource for Invasive Species Research.</title>
        <authorList>
            <person name="McCartney M.A."/>
            <person name="Auch B."/>
            <person name="Kono T."/>
            <person name="Mallez S."/>
            <person name="Zhang Y."/>
            <person name="Obille A."/>
            <person name="Becker A."/>
            <person name="Abrahante J.E."/>
            <person name="Garbe J."/>
            <person name="Badalamenti J.P."/>
            <person name="Herman A."/>
            <person name="Mangelson H."/>
            <person name="Liachko I."/>
            <person name="Sullivan S."/>
            <person name="Sone E.D."/>
            <person name="Koren S."/>
            <person name="Silverstein K.A.T."/>
            <person name="Beckman K.B."/>
            <person name="Gohl D.M."/>
        </authorList>
    </citation>
    <scope>NUCLEOTIDE SEQUENCE</scope>
    <source>
        <strain evidence="1">Duluth1</strain>
        <tissue evidence="1">Whole animal</tissue>
    </source>
</reference>
<dbReference type="Proteomes" id="UP000828390">
    <property type="component" value="Unassembled WGS sequence"/>
</dbReference>
<evidence type="ECO:0000313" key="1">
    <source>
        <dbReference type="EMBL" id="KAH3874414.1"/>
    </source>
</evidence>
<name>A0A9D4MDY3_DREPO</name>
<evidence type="ECO:0000313" key="2">
    <source>
        <dbReference type="Proteomes" id="UP000828390"/>
    </source>
</evidence>
<keyword evidence="2" id="KW-1185">Reference proteome</keyword>
<comment type="caution">
    <text evidence="1">The sequence shown here is derived from an EMBL/GenBank/DDBJ whole genome shotgun (WGS) entry which is preliminary data.</text>
</comment>
<sequence>MCLFLTFAYLSPEGDVRFARTAFLLHLVAFCLLCKANVHSLQLLIHTRLL</sequence>
<accession>A0A9D4MDY3</accession>
<dbReference type="EMBL" id="JAIWYP010000002">
    <property type="protein sequence ID" value="KAH3874414.1"/>
    <property type="molecule type" value="Genomic_DNA"/>
</dbReference>
<dbReference type="AlphaFoldDB" id="A0A9D4MDY3"/>